<dbReference type="EMBL" id="LT934425">
    <property type="protein sequence ID" value="SOH02686.1"/>
    <property type="molecule type" value="Genomic_DNA"/>
</dbReference>
<feature type="domain" description="Peptidase S26" evidence="8">
    <location>
        <begin position="148"/>
        <end position="250"/>
    </location>
</feature>
<evidence type="ECO:0000256" key="5">
    <source>
        <dbReference type="ARBA" id="ARBA00022801"/>
    </source>
</evidence>
<dbReference type="InterPro" id="IPR019758">
    <property type="entry name" value="Pept_S26A_signal_pept_1_CS"/>
</dbReference>
<organism evidence="9 10">
    <name type="scientific">Kuenenia stuttgartiensis</name>
    <dbReference type="NCBI Taxonomy" id="174633"/>
    <lineage>
        <taxon>Bacteria</taxon>
        <taxon>Pseudomonadati</taxon>
        <taxon>Planctomycetota</taxon>
        <taxon>Candidatus Brocadiia</taxon>
        <taxon>Candidatus Brocadiales</taxon>
        <taxon>Candidatus Brocadiaceae</taxon>
        <taxon>Candidatus Kuenenia</taxon>
    </lineage>
</organism>
<dbReference type="KEGG" id="kst:KSMBR1_0166"/>
<evidence type="ECO:0000256" key="2">
    <source>
        <dbReference type="ARBA" id="ARBA00009370"/>
    </source>
</evidence>
<keyword evidence="10" id="KW-1185">Reference proteome</keyword>
<dbReference type="Pfam" id="PF10502">
    <property type="entry name" value="Peptidase_S26"/>
    <property type="match status" value="3"/>
</dbReference>
<dbReference type="PANTHER" id="PTHR43390:SF1">
    <property type="entry name" value="CHLOROPLAST PROCESSING PEPTIDASE"/>
    <property type="match status" value="1"/>
</dbReference>
<dbReference type="GO" id="GO:0009003">
    <property type="term" value="F:signal peptidase activity"/>
    <property type="evidence" value="ECO:0007669"/>
    <property type="project" value="UniProtKB-EC"/>
</dbReference>
<dbReference type="AlphaFoldDB" id="A0A2C9CAG0"/>
<dbReference type="InterPro" id="IPR000223">
    <property type="entry name" value="Pept_S26A_signal_pept_1"/>
</dbReference>
<dbReference type="GO" id="GO:0016020">
    <property type="term" value="C:membrane"/>
    <property type="evidence" value="ECO:0007669"/>
    <property type="project" value="InterPro"/>
</dbReference>
<gene>
    <name evidence="9" type="ORF">KSMBR1_0166</name>
</gene>
<feature type="active site" evidence="7">
    <location>
        <position position="217"/>
    </location>
</feature>
<evidence type="ECO:0000256" key="3">
    <source>
        <dbReference type="ARBA" id="ARBA00013208"/>
    </source>
</evidence>
<evidence type="ECO:0000256" key="7">
    <source>
        <dbReference type="PIRSR" id="PIRSR600223-1"/>
    </source>
</evidence>
<dbReference type="CDD" id="cd06530">
    <property type="entry name" value="S26_SPase_I"/>
    <property type="match status" value="1"/>
</dbReference>
<dbReference type="PANTHER" id="PTHR43390">
    <property type="entry name" value="SIGNAL PEPTIDASE I"/>
    <property type="match status" value="1"/>
</dbReference>
<evidence type="ECO:0000259" key="8">
    <source>
        <dbReference type="Pfam" id="PF10502"/>
    </source>
</evidence>
<dbReference type="PROSITE" id="PS00761">
    <property type="entry name" value="SPASE_I_3"/>
    <property type="match status" value="1"/>
</dbReference>
<evidence type="ECO:0000256" key="1">
    <source>
        <dbReference type="ARBA" id="ARBA00000677"/>
    </source>
</evidence>
<evidence type="ECO:0000313" key="9">
    <source>
        <dbReference type="EMBL" id="SOH02686.1"/>
    </source>
</evidence>
<dbReference type="InterPro" id="IPR019533">
    <property type="entry name" value="Peptidase_S26"/>
</dbReference>
<protein>
    <recommendedName>
        <fullName evidence="4">Signal peptidase I</fullName>
        <ecNumber evidence="3">3.4.21.89</ecNumber>
    </recommendedName>
    <alternativeName>
        <fullName evidence="6">Leader peptidase I</fullName>
    </alternativeName>
</protein>
<keyword evidence="5" id="KW-0378">Hydrolase</keyword>
<evidence type="ECO:0000256" key="6">
    <source>
        <dbReference type="ARBA" id="ARBA00029906"/>
    </source>
</evidence>
<dbReference type="GO" id="GO:0006465">
    <property type="term" value="P:signal peptide processing"/>
    <property type="evidence" value="ECO:0007669"/>
    <property type="project" value="InterPro"/>
</dbReference>
<accession>A0A2C9CAG0</accession>
<dbReference type="Gene3D" id="2.10.109.10">
    <property type="entry name" value="Umud Fragment, subunit A"/>
    <property type="match status" value="2"/>
</dbReference>
<comment type="catalytic activity">
    <reaction evidence="1">
        <text>Cleavage of hydrophobic, N-terminal signal or leader sequences from secreted and periplasmic proteins.</text>
        <dbReference type="EC" id="3.4.21.89"/>
    </reaction>
</comment>
<dbReference type="PROSITE" id="PS00760">
    <property type="entry name" value="SPASE_I_2"/>
    <property type="match status" value="1"/>
</dbReference>
<dbReference type="Proteomes" id="UP000221734">
    <property type="component" value="Chromosome Kuenenia_stuttgartiensis_MBR1"/>
</dbReference>
<dbReference type="EC" id="3.4.21.89" evidence="3"/>
<dbReference type="SUPFAM" id="SSF51306">
    <property type="entry name" value="LexA/Signal peptidase"/>
    <property type="match status" value="2"/>
</dbReference>
<feature type="domain" description="Peptidase S26" evidence="8">
    <location>
        <begin position="34"/>
        <end position="70"/>
    </location>
</feature>
<evidence type="ECO:0000313" key="10">
    <source>
        <dbReference type="Proteomes" id="UP000221734"/>
    </source>
</evidence>
<dbReference type="InterPro" id="IPR019757">
    <property type="entry name" value="Pept_S26A_signal_pept_1_Lys-AS"/>
</dbReference>
<dbReference type="GO" id="GO:0004252">
    <property type="term" value="F:serine-type endopeptidase activity"/>
    <property type="evidence" value="ECO:0007669"/>
    <property type="project" value="InterPro"/>
</dbReference>
<sequence length="510" mass="58951">MMMNKKGWFVFKNKENTKKTDLPDKKKKRKHKLRENIESIAIAVALAFAIRYFVVEAFKIPTGSMAPTLLGVHKDVSCPNCNWSFYADRQSETATCPNCQFEINTSLYCTACNGKIRYNWPPWLWRKGTCPACQTKIAWKDLSNRVTHGGNRILVNKFWYTFTKPKRWDVMVFVYPFYDIKCKNCSVLIPDVKWRDSLSCPRCGSTKFSKKKKNYIKRLIGLPGEKLQIVNGDIYINDKIQRKPEKAQNALWMPVYNGNYTIHEEVVPTWIIDNEFWNVTEKSLSLNNLNKDNSGTSLVTFGQQISDQNGYNNRSGENEVGDIKISLNVTPAKGSHRLEFVLEKNEEVFSASIPIEDIANKCTLSRSNNVVVEKDFHLTVNQTHKIEFSNVDHIVSLKVNDVNVFSFDYYNGSIPAFRPFDSSKVRFGGTNAKVKYDNIQIYHDIYYTRLSDDTYGTSQPIQLKEKDYFVLGDNSRNSNDSRVWKFVPEKNVIGKAFFVFWPLENINFIK</sequence>
<proteinExistence type="inferred from homology"/>
<name>A0A2C9CAG0_KUEST</name>
<dbReference type="PRINTS" id="PR00727">
    <property type="entry name" value="LEADERPTASE"/>
</dbReference>
<dbReference type="InterPro" id="IPR036286">
    <property type="entry name" value="LexA/Signal_pep-like_sf"/>
</dbReference>
<feature type="active site" evidence="7">
    <location>
        <position position="64"/>
    </location>
</feature>
<evidence type="ECO:0000256" key="4">
    <source>
        <dbReference type="ARBA" id="ARBA00019232"/>
    </source>
</evidence>
<comment type="similarity">
    <text evidence="2">Belongs to the peptidase S26 family.</text>
</comment>
<feature type="domain" description="Peptidase S26" evidence="8">
    <location>
        <begin position="459"/>
        <end position="501"/>
    </location>
</feature>
<reference evidence="10" key="1">
    <citation type="submission" date="2017-10" db="EMBL/GenBank/DDBJ databases">
        <authorList>
            <person name="Frank J."/>
        </authorList>
    </citation>
    <scope>NUCLEOTIDE SEQUENCE [LARGE SCALE GENOMIC DNA]</scope>
</reference>